<evidence type="ECO:0000313" key="1">
    <source>
        <dbReference type="EMBL" id="GAC92419.1"/>
    </source>
</evidence>
<comment type="caution">
    <text evidence="1">The sequence shown here is derived from an EMBL/GenBank/DDBJ whole genome shotgun (WGS) entry which is preliminary data.</text>
</comment>
<sequence>MVLTVFGPVAVRIVRDRFIAETNQLIRRIIIGRRRRG</sequence>
<reference evidence="2" key="1">
    <citation type="journal article" date="2013" name="Genome">
        <title>Draft Genome Sequence of a Thermophilic Member of the Bacillaceae, Anoxybacillus flavithermus Strain Kn10, Isolated from the Kan-nawa Hot Spring in Japan.</title>
        <authorList>
            <person name="Matsutani M."/>
            <person name="Shirakihara Y."/>
            <person name="Imada K."/>
            <person name="Yakushi T."/>
            <person name="Matsushita K."/>
        </authorList>
    </citation>
    <scope>NUCLEOTIDE SEQUENCE [LARGE SCALE GENOMIC DNA]</scope>
    <source>
        <strain evidence="2">NBRC 109594</strain>
    </source>
</reference>
<organism evidence="1 2">
    <name type="scientific">Anoxybacillus flavithermus NBRC 109594</name>
    <dbReference type="NCBI Taxonomy" id="1315967"/>
    <lineage>
        <taxon>Bacteria</taxon>
        <taxon>Bacillati</taxon>
        <taxon>Bacillota</taxon>
        <taxon>Bacilli</taxon>
        <taxon>Bacillales</taxon>
        <taxon>Anoxybacillaceae</taxon>
        <taxon>Anoxybacillus</taxon>
    </lineage>
</organism>
<protein>
    <submittedName>
        <fullName evidence="1">Uncharacterized protein</fullName>
    </submittedName>
</protein>
<name>R4G2B1_9BACL</name>
<dbReference type="EMBL" id="BARH01000041">
    <property type="protein sequence ID" value="GAC92419.1"/>
    <property type="molecule type" value="Genomic_DNA"/>
</dbReference>
<evidence type="ECO:0000313" key="2">
    <source>
        <dbReference type="Proteomes" id="UP000013057"/>
    </source>
</evidence>
<dbReference type="AlphaFoldDB" id="R4G2B1"/>
<accession>R4G2B1</accession>
<gene>
    <name evidence="1" type="ORF">KN10_2855</name>
</gene>
<proteinExistence type="predicted"/>
<dbReference type="Proteomes" id="UP000013057">
    <property type="component" value="Unassembled WGS sequence"/>
</dbReference>